<evidence type="ECO:0000313" key="1">
    <source>
        <dbReference type="EMBL" id="TMV06429.1"/>
    </source>
</evidence>
<comment type="caution">
    <text evidence="1">The sequence shown here is derived from an EMBL/GenBank/DDBJ whole genome shotgun (WGS) entry which is preliminary data.</text>
</comment>
<gene>
    <name evidence="1" type="ORF">FGK63_14890</name>
</gene>
<sequence>MLDSAPQYKIDDTTWWEPDVGKDENGDYSDAFWLWYNHPEHGRDYYGPIFCVDYKNDTPESVAERAKEQGLSEPKVAALKLAFEAEAAR</sequence>
<organism evidence="1 2">
    <name type="scientific">Ruegeria sediminis</name>
    <dbReference type="NCBI Taxonomy" id="2583820"/>
    <lineage>
        <taxon>Bacteria</taxon>
        <taxon>Pseudomonadati</taxon>
        <taxon>Pseudomonadota</taxon>
        <taxon>Alphaproteobacteria</taxon>
        <taxon>Rhodobacterales</taxon>
        <taxon>Roseobacteraceae</taxon>
        <taxon>Ruegeria</taxon>
    </lineage>
</organism>
<dbReference type="EMBL" id="VCPD01000005">
    <property type="protein sequence ID" value="TMV06429.1"/>
    <property type="molecule type" value="Genomic_DNA"/>
</dbReference>
<proteinExistence type="predicted"/>
<name>A0ABY2WUY8_9RHOB</name>
<protein>
    <submittedName>
        <fullName evidence="1">Uncharacterized protein</fullName>
    </submittedName>
</protein>
<dbReference type="Proteomes" id="UP001193035">
    <property type="component" value="Unassembled WGS sequence"/>
</dbReference>
<dbReference type="RefSeq" id="WP_138843631.1">
    <property type="nucleotide sequence ID" value="NZ_VCPD01000005.1"/>
</dbReference>
<accession>A0ABY2WUY8</accession>
<reference evidence="1 2" key="1">
    <citation type="submission" date="2019-05" db="EMBL/GenBank/DDBJ databases">
        <title>Ruegeria sp. nov., isolated from tidal flat.</title>
        <authorList>
            <person name="Kim W."/>
        </authorList>
    </citation>
    <scope>NUCLEOTIDE SEQUENCE [LARGE SCALE GENOMIC DNA]</scope>
    <source>
        <strain evidence="1 2">CAU 1488</strain>
    </source>
</reference>
<evidence type="ECO:0000313" key="2">
    <source>
        <dbReference type="Proteomes" id="UP001193035"/>
    </source>
</evidence>
<keyword evidence="2" id="KW-1185">Reference proteome</keyword>